<dbReference type="RefSeq" id="WP_011192941.1">
    <property type="nucleotide sequence ID" value="NC_006155.1"/>
</dbReference>
<dbReference type="AlphaFoldDB" id="Q666U7"/>
<sequence length="100" mass="10267" precursor="true">MPNGETTLITRLLLIATIGATIALGKLLAGSEQITLRLALGRIILGTAVSLLAGAALIHLPEIGELELIAIASGLGIAGHTAVELILKRYLGGHKKGNEL</sequence>
<feature type="transmembrane region" description="Helical" evidence="1">
    <location>
        <begin position="12"/>
        <end position="29"/>
    </location>
</feature>
<proteinExistence type="predicted"/>
<accession>Q666U7</accession>
<keyword evidence="1" id="KW-0472">Membrane</keyword>
<dbReference type="GO" id="GO:0044660">
    <property type="term" value="P:viral release via pore formation in host cell membrane"/>
    <property type="evidence" value="ECO:0007669"/>
    <property type="project" value="InterPro"/>
</dbReference>
<evidence type="ECO:0000313" key="3">
    <source>
        <dbReference type="Proteomes" id="UP000001011"/>
    </source>
</evidence>
<dbReference type="InterPro" id="IPR007633">
    <property type="entry name" value="Phage_P2_Holin"/>
</dbReference>
<evidence type="ECO:0000256" key="1">
    <source>
        <dbReference type="SAM" id="Phobius"/>
    </source>
</evidence>
<feature type="transmembrane region" description="Helical" evidence="1">
    <location>
        <begin position="66"/>
        <end position="87"/>
    </location>
</feature>
<dbReference type="Pfam" id="PF04550">
    <property type="entry name" value="Phage_holin_3_2"/>
    <property type="match status" value="1"/>
</dbReference>
<dbReference type="PATRIC" id="fig|273123.14.peg.3637"/>
<dbReference type="EMBL" id="BX936398">
    <property type="protein sequence ID" value="CAH22387.1"/>
    <property type="molecule type" value="Genomic_DNA"/>
</dbReference>
<keyword evidence="1" id="KW-1133">Transmembrane helix</keyword>
<feature type="transmembrane region" description="Helical" evidence="1">
    <location>
        <begin position="41"/>
        <end position="60"/>
    </location>
</feature>
<dbReference type="Proteomes" id="UP000001011">
    <property type="component" value="Chromosome"/>
</dbReference>
<evidence type="ECO:0000313" key="2">
    <source>
        <dbReference type="EMBL" id="CAH22387.1"/>
    </source>
</evidence>
<organism evidence="2 3">
    <name type="scientific">Yersinia pseudotuberculosis serotype I (strain IP32953)</name>
    <dbReference type="NCBI Taxonomy" id="273123"/>
    <lineage>
        <taxon>Bacteria</taxon>
        <taxon>Pseudomonadati</taxon>
        <taxon>Pseudomonadota</taxon>
        <taxon>Gammaproteobacteria</taxon>
        <taxon>Enterobacterales</taxon>
        <taxon>Yersiniaceae</taxon>
        <taxon>Yersinia</taxon>
    </lineage>
</organism>
<name>Q666U7_YERPS</name>
<keyword evidence="1" id="KW-0812">Transmembrane</keyword>
<dbReference type="KEGG" id="yps:YPTB3149"/>
<dbReference type="KEGG" id="ypo:BZ17_3463"/>
<protein>
    <submittedName>
        <fullName evidence="2">Possible phage P2 holin-like protein</fullName>
    </submittedName>
</protein>
<reference evidence="2 3" key="1">
    <citation type="journal article" date="2004" name="Proc. Natl. Acad. Sci. U.S.A.">
        <title>Insights into the evolution of Yersinia pestis through whole-genome comparison with Yersinia pseudotuberculosis.</title>
        <authorList>
            <person name="Chain P.S.G."/>
            <person name="Carniel E."/>
            <person name="Larimer F.W."/>
            <person name="Lamerdin J."/>
            <person name="Stoutland P.O."/>
            <person name="Regala W.M."/>
            <person name="Georgescu A.M."/>
            <person name="Vergez L.M."/>
            <person name="Land M.L."/>
            <person name="Motin V.L."/>
            <person name="Brubaker R.R."/>
            <person name="Fowler J."/>
            <person name="Hinnebusch J."/>
            <person name="Marceau M."/>
            <person name="Medigue C."/>
            <person name="Simonet M."/>
            <person name="Chenal-Francisque V."/>
            <person name="Souza B."/>
            <person name="Dacheux D."/>
            <person name="Elliott J.M."/>
            <person name="Derbise A."/>
            <person name="Hauser L.J."/>
            <person name="Garcia E."/>
        </authorList>
    </citation>
    <scope>NUCLEOTIDE SEQUENCE [LARGE SCALE GENOMIC DNA]</scope>
    <source>
        <strain evidence="3">IP32953</strain>
    </source>
</reference>
<gene>
    <name evidence="2" type="ordered locus">YPTB3149</name>
</gene>